<dbReference type="OrthoDB" id="5244377at2"/>
<dbReference type="EMBL" id="CP007514">
    <property type="protein sequence ID" value="AHY46223.1"/>
    <property type="molecule type" value="Genomic_DNA"/>
</dbReference>
<name>A0A023X1K8_RUBRA</name>
<keyword evidence="1" id="KW-0472">Membrane</keyword>
<dbReference type="Proteomes" id="UP001281130">
    <property type="component" value="Unassembled WGS sequence"/>
</dbReference>
<keyword evidence="1" id="KW-1133">Transmembrane helix</keyword>
<keyword evidence="4" id="KW-1185">Reference proteome</keyword>
<feature type="transmembrane region" description="Helical" evidence="1">
    <location>
        <begin position="129"/>
        <end position="147"/>
    </location>
</feature>
<evidence type="ECO:0000313" key="2">
    <source>
        <dbReference type="EMBL" id="AHY46223.1"/>
    </source>
</evidence>
<gene>
    <name evidence="2" type="ORF">RradSPS_0940</name>
    <name evidence="3" type="ORF">SIL72_06255</name>
</gene>
<accession>A0A023X1K8</accession>
<dbReference type="HOGENOM" id="CLU_1720995_0_0_11"/>
<proteinExistence type="predicted"/>
<feature type="transmembrane region" description="Helical" evidence="1">
    <location>
        <begin position="94"/>
        <end position="114"/>
    </location>
</feature>
<dbReference type="Proteomes" id="UP000025229">
    <property type="component" value="Chromosome"/>
</dbReference>
<dbReference type="KEGG" id="rrd:RradSPS_0940"/>
<evidence type="ECO:0000313" key="4">
    <source>
        <dbReference type="Proteomes" id="UP000025229"/>
    </source>
</evidence>
<evidence type="ECO:0000313" key="3">
    <source>
        <dbReference type="EMBL" id="MDX5893631.1"/>
    </source>
</evidence>
<dbReference type="RefSeq" id="WP_038681028.1">
    <property type="nucleotide sequence ID" value="NZ_CP007514.1"/>
</dbReference>
<evidence type="ECO:0000256" key="1">
    <source>
        <dbReference type="SAM" id="Phobius"/>
    </source>
</evidence>
<dbReference type="PROSITE" id="PS51318">
    <property type="entry name" value="TAT"/>
    <property type="match status" value="1"/>
</dbReference>
<sequence>MKASRRALLGALAGVGGTVALSMLRQVSTHADLVSETAPEQVVERARELGLLEGVGKGGETLLTLAAHYGYGAVSGAVFGLLRRESGTLYEEMSTGTALGVLAWGAGWAVWLPLTGVHSSPWSQKNPRVLLPIVDHAAFGAAWGFVYRSLLGRDG</sequence>
<feature type="transmembrane region" description="Helical" evidence="1">
    <location>
        <begin position="62"/>
        <end position="82"/>
    </location>
</feature>
<dbReference type="InterPro" id="IPR006311">
    <property type="entry name" value="TAT_signal"/>
</dbReference>
<evidence type="ECO:0008006" key="5">
    <source>
        <dbReference type="Google" id="ProtNLM"/>
    </source>
</evidence>
<reference evidence="2 4" key="1">
    <citation type="submission" date="2014-03" db="EMBL/GenBank/DDBJ databases">
        <title>Complete genome sequence of the Radio-Resistant Rubrobacter radiotolerans RSPS-4.</title>
        <authorList>
            <person name="Egas C.C."/>
            <person name="Barroso C.C."/>
            <person name="Froufe H.J.C."/>
            <person name="Pacheco J.J."/>
            <person name="Albuquerque L.L."/>
            <person name="da Costa M.M.S."/>
        </authorList>
    </citation>
    <scope>NUCLEOTIDE SEQUENCE [LARGE SCALE GENOMIC DNA]</scope>
    <source>
        <strain evidence="2 4">RSPS-4</strain>
    </source>
</reference>
<dbReference type="EMBL" id="JAWXXX010000001">
    <property type="protein sequence ID" value="MDX5893631.1"/>
    <property type="molecule type" value="Genomic_DNA"/>
</dbReference>
<protein>
    <recommendedName>
        <fullName evidence="5">DUF1440 domain-containing protein</fullName>
    </recommendedName>
</protein>
<dbReference type="STRING" id="42256.RradSPS_0940"/>
<dbReference type="AlphaFoldDB" id="A0A023X1K8"/>
<keyword evidence="1" id="KW-0812">Transmembrane</keyword>
<organism evidence="2 4">
    <name type="scientific">Rubrobacter radiotolerans</name>
    <name type="common">Arthrobacter radiotolerans</name>
    <dbReference type="NCBI Taxonomy" id="42256"/>
    <lineage>
        <taxon>Bacteria</taxon>
        <taxon>Bacillati</taxon>
        <taxon>Actinomycetota</taxon>
        <taxon>Rubrobacteria</taxon>
        <taxon>Rubrobacterales</taxon>
        <taxon>Rubrobacteraceae</taxon>
        <taxon>Rubrobacter</taxon>
    </lineage>
</organism>
<reference evidence="3" key="2">
    <citation type="submission" date="2023-11" db="EMBL/GenBank/DDBJ databases">
        <title>MicrobeMod: A computational toolkit for identifying prokaryotic methylation and restriction-modification with nanopore sequencing.</title>
        <authorList>
            <person name="Crits-Christoph A."/>
            <person name="Kang S.C."/>
            <person name="Lee H."/>
            <person name="Ostrov N."/>
        </authorList>
    </citation>
    <scope>NUCLEOTIDE SEQUENCE</scope>
    <source>
        <strain evidence="3">ATCC 51242</strain>
    </source>
</reference>